<keyword evidence="3" id="KW-0812">Transmembrane</keyword>
<dbReference type="InterPro" id="IPR017039">
    <property type="entry name" value="Virul_fac_BrkB"/>
</dbReference>
<dbReference type="PIRSF" id="PIRSF035875">
    <property type="entry name" value="RNase_BN"/>
    <property type="match status" value="1"/>
</dbReference>
<dbReference type="NCBIfam" id="TIGR00765">
    <property type="entry name" value="yihY_not_rbn"/>
    <property type="match status" value="1"/>
</dbReference>
<dbReference type="RefSeq" id="WP_147656806.1">
    <property type="nucleotide sequence ID" value="NZ_BMFM01000001.1"/>
</dbReference>
<keyword evidence="7" id="KW-1185">Reference proteome</keyword>
<dbReference type="PANTHER" id="PTHR30213">
    <property type="entry name" value="INNER MEMBRANE PROTEIN YHJD"/>
    <property type="match status" value="1"/>
</dbReference>
<comment type="subcellular location">
    <subcellularLocation>
        <location evidence="1">Cell membrane</location>
        <topology evidence="1">Multi-pass membrane protein</topology>
    </subcellularLocation>
</comment>
<gene>
    <name evidence="6" type="ORF">FNA67_15615</name>
</gene>
<dbReference type="GO" id="GO:0005886">
    <property type="term" value="C:plasma membrane"/>
    <property type="evidence" value="ECO:0007669"/>
    <property type="project" value="UniProtKB-SubCell"/>
</dbReference>
<accession>A0A5B9DRF6</accession>
<dbReference type="Proteomes" id="UP000321062">
    <property type="component" value="Chromosome"/>
</dbReference>
<evidence type="ECO:0000313" key="7">
    <source>
        <dbReference type="Proteomes" id="UP000321062"/>
    </source>
</evidence>
<dbReference type="KEGG" id="yti:FNA67_15615"/>
<dbReference type="AlphaFoldDB" id="A0A5B9DRF6"/>
<reference evidence="6 7" key="1">
    <citation type="journal article" date="2015" name="Int. J. Syst. Evol. Microbiol.">
        <title>Youhaiella tibetensis gen. nov., sp. nov., isolated from subsurface sediment.</title>
        <authorList>
            <person name="Wang Y.X."/>
            <person name="Huang F.Q."/>
            <person name="Nogi Y."/>
            <person name="Pang S.J."/>
            <person name="Wang P.K."/>
            <person name="Lv J."/>
        </authorList>
    </citation>
    <scope>NUCLEOTIDE SEQUENCE [LARGE SCALE GENOMIC DNA]</scope>
    <source>
        <strain evidence="7">fig4</strain>
    </source>
</reference>
<proteinExistence type="predicted"/>
<name>A0A5B9DRF6_9HYPH</name>
<dbReference type="Pfam" id="PF03631">
    <property type="entry name" value="Virul_fac_BrkB"/>
    <property type="match status" value="1"/>
</dbReference>
<protein>
    <submittedName>
        <fullName evidence="6">YihY/virulence factor BrkB family protein</fullName>
    </submittedName>
</protein>
<dbReference type="PANTHER" id="PTHR30213:SF0">
    <property type="entry name" value="UPF0761 MEMBRANE PROTEIN YIHY"/>
    <property type="match status" value="1"/>
</dbReference>
<evidence type="ECO:0000256" key="4">
    <source>
        <dbReference type="ARBA" id="ARBA00022989"/>
    </source>
</evidence>
<evidence type="ECO:0000256" key="1">
    <source>
        <dbReference type="ARBA" id="ARBA00004651"/>
    </source>
</evidence>
<evidence type="ECO:0000256" key="3">
    <source>
        <dbReference type="ARBA" id="ARBA00022692"/>
    </source>
</evidence>
<evidence type="ECO:0000313" key="6">
    <source>
        <dbReference type="EMBL" id="QEE21525.1"/>
    </source>
</evidence>
<keyword evidence="2" id="KW-1003">Cell membrane</keyword>
<keyword evidence="5" id="KW-0472">Membrane</keyword>
<organism evidence="6 7">
    <name type="scientific">Paradevosia tibetensis</name>
    <dbReference type="NCBI Taxonomy" id="1447062"/>
    <lineage>
        <taxon>Bacteria</taxon>
        <taxon>Pseudomonadati</taxon>
        <taxon>Pseudomonadota</taxon>
        <taxon>Alphaproteobacteria</taxon>
        <taxon>Hyphomicrobiales</taxon>
        <taxon>Devosiaceae</taxon>
        <taxon>Paradevosia</taxon>
    </lineage>
</organism>
<sequence length="297" mass="32798">MTPHTDAHHQSAAHPSPTRHRWLNVLWRIFLQLFDMDTALRCAGASFFTFLSLFPALAILVFSFGLLVTEQFIQDAIERLRGLVPSEVLNLVQGQLLNLVNEPTQNLSVGLAISAAVALWSGSRGINALIYAVSRTHPGKDRRSLIGSIIISFLVTLVAGFCLVVSLTLIAALPAFFKLPFLVIDPGLVLLIRWPILLFLAALGFAAFYRFAPDRRPRKARWIWPGAIIAALAWIVVSALFSFYVENFGHYDVTFGTLTAAVILMLWLYNSVLILVAGAIINAQLEYAFAHPLPAPH</sequence>
<evidence type="ECO:0000256" key="2">
    <source>
        <dbReference type="ARBA" id="ARBA00022475"/>
    </source>
</evidence>
<dbReference type="EMBL" id="CP041690">
    <property type="protein sequence ID" value="QEE21525.1"/>
    <property type="molecule type" value="Genomic_DNA"/>
</dbReference>
<evidence type="ECO:0000256" key="5">
    <source>
        <dbReference type="ARBA" id="ARBA00023136"/>
    </source>
</evidence>
<keyword evidence="4" id="KW-1133">Transmembrane helix</keyword>
<dbReference type="OrthoDB" id="9781030at2"/>